<dbReference type="VEuPathDB" id="FungiDB:BDV34DRAFT_204412"/>
<organism evidence="1 2">
    <name type="scientific">Aspergillus parasiticus</name>
    <dbReference type="NCBI Taxonomy" id="5067"/>
    <lineage>
        <taxon>Eukaryota</taxon>
        <taxon>Fungi</taxon>
        <taxon>Dikarya</taxon>
        <taxon>Ascomycota</taxon>
        <taxon>Pezizomycotina</taxon>
        <taxon>Eurotiomycetes</taxon>
        <taxon>Eurotiomycetidae</taxon>
        <taxon>Eurotiales</taxon>
        <taxon>Aspergillaceae</taxon>
        <taxon>Aspergillus</taxon>
        <taxon>Aspergillus subgen. Circumdati</taxon>
    </lineage>
</organism>
<dbReference type="AlphaFoldDB" id="A0A5N6D6F1"/>
<keyword evidence="2" id="KW-1185">Reference proteome</keyword>
<accession>A0A5N6D6F1</accession>
<name>A0A5N6D6F1_ASPPA</name>
<dbReference type="EMBL" id="ML735039">
    <property type="protein sequence ID" value="KAB8200598.1"/>
    <property type="molecule type" value="Genomic_DNA"/>
</dbReference>
<sequence>MTPHSIQICSVVCCSSSCCSLVRATGPNPRLSLDCIVSRKAGLSSTSFAKATERTLALAQSVACELTAFTKSSVRKCRKQLWETTTISSSGRWLSHCRAS</sequence>
<evidence type="ECO:0000313" key="2">
    <source>
        <dbReference type="Proteomes" id="UP000326532"/>
    </source>
</evidence>
<dbReference type="Proteomes" id="UP000326532">
    <property type="component" value="Unassembled WGS sequence"/>
</dbReference>
<reference evidence="1 2" key="1">
    <citation type="submission" date="2019-04" db="EMBL/GenBank/DDBJ databases">
        <title>Fungal friends and foes A comparative genomics study of 23 Aspergillus species from section Flavi.</title>
        <authorList>
            <consortium name="DOE Joint Genome Institute"/>
            <person name="Kjaerbolling I."/>
            <person name="Vesth T.C."/>
            <person name="Frisvad J.C."/>
            <person name="Nybo J.L."/>
            <person name="Theobald S."/>
            <person name="Kildgaard S."/>
            <person name="Petersen T.I."/>
            <person name="Kuo A."/>
            <person name="Sato A."/>
            <person name="Lyhne E.K."/>
            <person name="Kogle M.E."/>
            <person name="Wiebenga A."/>
            <person name="Kun R.S."/>
            <person name="Lubbers R.J."/>
            <person name="Makela M.R."/>
            <person name="Barry K."/>
            <person name="Chovatia M."/>
            <person name="Clum A."/>
            <person name="Daum C."/>
            <person name="Haridas S."/>
            <person name="He G."/>
            <person name="LaButti K."/>
            <person name="Lipzen A."/>
            <person name="Mondo S."/>
            <person name="Pangilinan J."/>
            <person name="Riley R."/>
            <person name="Salamov A."/>
            <person name="Simmons B.A."/>
            <person name="Magnuson J.K."/>
            <person name="Henrissat B."/>
            <person name="Mortensen U.H."/>
            <person name="Larsen T.O."/>
            <person name="De vries R.P."/>
            <person name="Grigoriev I.V."/>
            <person name="Machida M."/>
            <person name="Baker S.E."/>
            <person name="Andersen M.R."/>
        </authorList>
    </citation>
    <scope>NUCLEOTIDE SEQUENCE [LARGE SCALE GENOMIC DNA]</scope>
    <source>
        <strain evidence="1 2">CBS 117618</strain>
    </source>
</reference>
<proteinExistence type="predicted"/>
<protein>
    <submittedName>
        <fullName evidence="1">Uncharacterized protein</fullName>
    </submittedName>
</protein>
<evidence type="ECO:0000313" key="1">
    <source>
        <dbReference type="EMBL" id="KAB8200598.1"/>
    </source>
</evidence>
<gene>
    <name evidence="1" type="ORF">BDV34DRAFT_204412</name>
</gene>